<protein>
    <submittedName>
        <fullName evidence="2">HET-domain-containing protein</fullName>
    </submittedName>
</protein>
<sequence length="557" mass="62114">MAFPNKTVPNAPNIRGFRVYVPVGEDILVGQIRLFAHRDSPAALSCDVAGRPPLEASDSPEAFRLCNDWISACLDRHEACRQTCSGDAIDESSAPVLPTRVIHVGCPEQGIRPHLIETLGKRAHYVALSHCWGTHKPPIMTTLQTSKAHLTGIQWNELPRVYQDAFVATRRLGFEYIWVDSLCILQDSAVDWLAESRRMGSVYQNARLTIAASHASDSSQPCFFPRPPDPPAVELPYISRSGEHQGSIYATQMPLEYTPITPESSPLDQRAWATQEWLLSRRMVFFTEQCLVWSCKTISQRETGGSFHSTARNTRWKAIVEKYSARSLTKASDRLIALEGLRLELGKKRGTDIYCLGLWKHDMPEQLLWYCKQPAERARSPLGLPSWTWASTIHGVRFVVAKKAKNACKGVKYDDTNQVLVVRGVQRKITISPYEPNRLRSLNPEISEYLVLADMLEQEIPPDMACAICVNNTPLGKGVLDEGLSATPTTAVAVLLMTGKLVTSPNEGRKSVFHQQWVLLLRQSAQLTEVYERVGAGLIITAQPLFAECPVTQLFVG</sequence>
<dbReference type="OrthoDB" id="5347061at2759"/>
<gene>
    <name evidence="2" type="ORF">M011DRAFT_474041</name>
</gene>
<name>A0A6A6VLV2_9PLEO</name>
<dbReference type="EMBL" id="MU006562">
    <property type="protein sequence ID" value="KAF2751592.1"/>
    <property type="molecule type" value="Genomic_DNA"/>
</dbReference>
<feature type="domain" description="Heterokaryon incompatibility" evidence="1">
    <location>
        <begin position="125"/>
        <end position="276"/>
    </location>
</feature>
<evidence type="ECO:0000313" key="3">
    <source>
        <dbReference type="Proteomes" id="UP000799440"/>
    </source>
</evidence>
<organism evidence="2 3">
    <name type="scientific">Sporormia fimetaria CBS 119925</name>
    <dbReference type="NCBI Taxonomy" id="1340428"/>
    <lineage>
        <taxon>Eukaryota</taxon>
        <taxon>Fungi</taxon>
        <taxon>Dikarya</taxon>
        <taxon>Ascomycota</taxon>
        <taxon>Pezizomycotina</taxon>
        <taxon>Dothideomycetes</taxon>
        <taxon>Pleosporomycetidae</taxon>
        <taxon>Pleosporales</taxon>
        <taxon>Sporormiaceae</taxon>
        <taxon>Sporormia</taxon>
    </lineage>
</organism>
<dbReference type="PANTHER" id="PTHR33112">
    <property type="entry name" value="DOMAIN PROTEIN, PUTATIVE-RELATED"/>
    <property type="match status" value="1"/>
</dbReference>
<dbReference type="PANTHER" id="PTHR33112:SF16">
    <property type="entry name" value="HETEROKARYON INCOMPATIBILITY DOMAIN-CONTAINING PROTEIN"/>
    <property type="match status" value="1"/>
</dbReference>
<dbReference type="InterPro" id="IPR010730">
    <property type="entry name" value="HET"/>
</dbReference>
<accession>A0A6A6VLV2</accession>
<dbReference type="Pfam" id="PF06985">
    <property type="entry name" value="HET"/>
    <property type="match status" value="1"/>
</dbReference>
<evidence type="ECO:0000259" key="1">
    <source>
        <dbReference type="Pfam" id="PF06985"/>
    </source>
</evidence>
<keyword evidence="3" id="KW-1185">Reference proteome</keyword>
<evidence type="ECO:0000313" key="2">
    <source>
        <dbReference type="EMBL" id="KAF2751592.1"/>
    </source>
</evidence>
<dbReference type="AlphaFoldDB" id="A0A6A6VLV2"/>
<proteinExistence type="predicted"/>
<reference evidence="2" key="1">
    <citation type="journal article" date="2020" name="Stud. Mycol.">
        <title>101 Dothideomycetes genomes: a test case for predicting lifestyles and emergence of pathogens.</title>
        <authorList>
            <person name="Haridas S."/>
            <person name="Albert R."/>
            <person name="Binder M."/>
            <person name="Bloem J."/>
            <person name="Labutti K."/>
            <person name="Salamov A."/>
            <person name="Andreopoulos B."/>
            <person name="Baker S."/>
            <person name="Barry K."/>
            <person name="Bills G."/>
            <person name="Bluhm B."/>
            <person name="Cannon C."/>
            <person name="Castanera R."/>
            <person name="Culley D."/>
            <person name="Daum C."/>
            <person name="Ezra D."/>
            <person name="Gonzalez J."/>
            <person name="Henrissat B."/>
            <person name="Kuo A."/>
            <person name="Liang C."/>
            <person name="Lipzen A."/>
            <person name="Lutzoni F."/>
            <person name="Magnuson J."/>
            <person name="Mondo S."/>
            <person name="Nolan M."/>
            <person name="Ohm R."/>
            <person name="Pangilinan J."/>
            <person name="Park H.-J."/>
            <person name="Ramirez L."/>
            <person name="Alfaro M."/>
            <person name="Sun H."/>
            <person name="Tritt A."/>
            <person name="Yoshinaga Y."/>
            <person name="Zwiers L.-H."/>
            <person name="Turgeon B."/>
            <person name="Goodwin S."/>
            <person name="Spatafora J."/>
            <person name="Crous P."/>
            <person name="Grigoriev I."/>
        </authorList>
    </citation>
    <scope>NUCLEOTIDE SEQUENCE</scope>
    <source>
        <strain evidence="2">CBS 119925</strain>
    </source>
</reference>
<dbReference type="Proteomes" id="UP000799440">
    <property type="component" value="Unassembled WGS sequence"/>
</dbReference>